<name>A0AAV4DVB6_9GAST</name>
<proteinExistence type="predicted"/>
<comment type="caution">
    <text evidence="1">The sequence shown here is derived from an EMBL/GenBank/DDBJ whole genome shotgun (WGS) entry which is preliminary data.</text>
</comment>
<reference evidence="1 2" key="1">
    <citation type="journal article" date="2021" name="Elife">
        <title>Chloroplast acquisition without the gene transfer in kleptoplastic sea slugs, Plakobranchus ocellatus.</title>
        <authorList>
            <person name="Maeda T."/>
            <person name="Takahashi S."/>
            <person name="Yoshida T."/>
            <person name="Shimamura S."/>
            <person name="Takaki Y."/>
            <person name="Nagai Y."/>
            <person name="Toyoda A."/>
            <person name="Suzuki Y."/>
            <person name="Arimoto A."/>
            <person name="Ishii H."/>
            <person name="Satoh N."/>
            <person name="Nishiyama T."/>
            <person name="Hasebe M."/>
            <person name="Maruyama T."/>
            <person name="Minagawa J."/>
            <person name="Obokata J."/>
            <person name="Shigenobu S."/>
        </authorList>
    </citation>
    <scope>NUCLEOTIDE SEQUENCE [LARGE SCALE GENOMIC DNA]</scope>
</reference>
<gene>
    <name evidence="1" type="ORF">PoB_007474700</name>
</gene>
<dbReference type="AlphaFoldDB" id="A0AAV4DVB6"/>
<evidence type="ECO:0000313" key="2">
    <source>
        <dbReference type="Proteomes" id="UP000735302"/>
    </source>
</evidence>
<dbReference type="Proteomes" id="UP000735302">
    <property type="component" value="Unassembled WGS sequence"/>
</dbReference>
<accession>A0AAV4DVB6</accession>
<protein>
    <submittedName>
        <fullName evidence="1">Uncharacterized protein</fullName>
    </submittedName>
</protein>
<dbReference type="EMBL" id="BLXT01008384">
    <property type="protein sequence ID" value="GFO48242.1"/>
    <property type="molecule type" value="Genomic_DNA"/>
</dbReference>
<evidence type="ECO:0000313" key="1">
    <source>
        <dbReference type="EMBL" id="GFO48242.1"/>
    </source>
</evidence>
<keyword evidence="2" id="KW-1185">Reference proteome</keyword>
<organism evidence="1 2">
    <name type="scientific">Plakobranchus ocellatus</name>
    <dbReference type="NCBI Taxonomy" id="259542"/>
    <lineage>
        <taxon>Eukaryota</taxon>
        <taxon>Metazoa</taxon>
        <taxon>Spiralia</taxon>
        <taxon>Lophotrochozoa</taxon>
        <taxon>Mollusca</taxon>
        <taxon>Gastropoda</taxon>
        <taxon>Heterobranchia</taxon>
        <taxon>Euthyneura</taxon>
        <taxon>Panpulmonata</taxon>
        <taxon>Sacoglossa</taxon>
        <taxon>Placobranchoidea</taxon>
        <taxon>Plakobranchidae</taxon>
        <taxon>Plakobranchus</taxon>
    </lineage>
</organism>
<sequence length="162" mass="17532">MFYEKAANCIDTDSERQFGLKVGRRNKITITITIKQHTALAAYCFPPVSIDPPMTSAQFPVPDNQGVHFLMTISPSTWSANTSGLGRPAVSPTGHCGIVCVVWMLACGRQHKPMLQVPLLWSPTNQFIMIVCGRATQQYCGAAAIGRCCPVLAELASSGNTF</sequence>